<dbReference type="NCBIfam" id="TIGR02960">
    <property type="entry name" value="SigX5"/>
    <property type="match status" value="1"/>
</dbReference>
<gene>
    <name evidence="9" type="ORF">EPA93_03755</name>
</gene>
<dbReference type="InterPro" id="IPR036388">
    <property type="entry name" value="WH-like_DNA-bd_sf"/>
</dbReference>
<dbReference type="InterPro" id="IPR037401">
    <property type="entry name" value="SnoaL-like"/>
</dbReference>
<dbReference type="Proteomes" id="UP000290365">
    <property type="component" value="Chromosome"/>
</dbReference>
<dbReference type="Pfam" id="PF12680">
    <property type="entry name" value="SnoaL_2"/>
    <property type="match status" value="1"/>
</dbReference>
<dbReference type="InterPro" id="IPR013325">
    <property type="entry name" value="RNA_pol_sigma_r2"/>
</dbReference>
<dbReference type="EMBL" id="CP035758">
    <property type="protein sequence ID" value="QBD75156.1"/>
    <property type="molecule type" value="Genomic_DNA"/>
</dbReference>
<dbReference type="AlphaFoldDB" id="A0A4P6JKI0"/>
<protein>
    <submittedName>
        <fullName evidence="9">Sigma-70 family RNA polymerase sigma factor</fullName>
    </submittedName>
</protein>
<dbReference type="GO" id="GO:0006352">
    <property type="term" value="P:DNA-templated transcription initiation"/>
    <property type="evidence" value="ECO:0007669"/>
    <property type="project" value="InterPro"/>
</dbReference>
<dbReference type="InterPro" id="IPR013324">
    <property type="entry name" value="RNA_pol_sigma_r3/r4-like"/>
</dbReference>
<dbReference type="GO" id="GO:0003677">
    <property type="term" value="F:DNA binding"/>
    <property type="evidence" value="ECO:0007669"/>
    <property type="project" value="InterPro"/>
</dbReference>
<dbReference type="PANTHER" id="PTHR43133:SF65">
    <property type="entry name" value="ECF RNA POLYMERASE SIGMA FACTOR SIGG"/>
    <property type="match status" value="1"/>
</dbReference>
<dbReference type="CDD" id="cd06171">
    <property type="entry name" value="Sigma70_r4"/>
    <property type="match status" value="1"/>
</dbReference>
<feature type="domain" description="RNA polymerase sigma factor 70 region 4 type 2" evidence="7">
    <location>
        <begin position="156"/>
        <end position="208"/>
    </location>
</feature>
<dbReference type="SUPFAM" id="SSF54427">
    <property type="entry name" value="NTF2-like"/>
    <property type="match status" value="1"/>
</dbReference>
<dbReference type="OrthoDB" id="158189at2"/>
<keyword evidence="3" id="KW-0805">Transcription regulation</keyword>
<dbReference type="InterPro" id="IPR014305">
    <property type="entry name" value="RNA_pol_sigma-G_actinobac"/>
</dbReference>
<keyword evidence="4" id="KW-0731">Sigma factor</keyword>
<dbReference type="Gene3D" id="3.10.450.50">
    <property type="match status" value="1"/>
</dbReference>
<keyword evidence="10" id="KW-1185">Reference proteome</keyword>
<dbReference type="InterPro" id="IPR039425">
    <property type="entry name" value="RNA_pol_sigma-70-like"/>
</dbReference>
<dbReference type="InterPro" id="IPR032710">
    <property type="entry name" value="NTF2-like_dom_sf"/>
</dbReference>
<evidence type="ECO:0000256" key="3">
    <source>
        <dbReference type="ARBA" id="ARBA00023015"/>
    </source>
</evidence>
<evidence type="ECO:0000313" key="10">
    <source>
        <dbReference type="Proteomes" id="UP000290365"/>
    </source>
</evidence>
<dbReference type="NCBIfam" id="TIGR02937">
    <property type="entry name" value="sigma70-ECF"/>
    <property type="match status" value="1"/>
</dbReference>
<evidence type="ECO:0000259" key="6">
    <source>
        <dbReference type="Pfam" id="PF04542"/>
    </source>
</evidence>
<reference evidence="9 10" key="1">
    <citation type="submission" date="2019-01" db="EMBL/GenBank/DDBJ databases">
        <title>Ktedonosporobacter rubrisoli SCAWS-G2.</title>
        <authorList>
            <person name="Huang Y."/>
            <person name="Yan B."/>
        </authorList>
    </citation>
    <scope>NUCLEOTIDE SEQUENCE [LARGE SCALE GENOMIC DNA]</scope>
    <source>
        <strain evidence="9 10">SCAWS-G2</strain>
    </source>
</reference>
<organism evidence="9 10">
    <name type="scientific">Ktedonosporobacter rubrisoli</name>
    <dbReference type="NCBI Taxonomy" id="2509675"/>
    <lineage>
        <taxon>Bacteria</taxon>
        <taxon>Bacillati</taxon>
        <taxon>Chloroflexota</taxon>
        <taxon>Ktedonobacteria</taxon>
        <taxon>Ktedonobacterales</taxon>
        <taxon>Ktedonosporobacteraceae</taxon>
        <taxon>Ktedonosporobacter</taxon>
    </lineage>
</organism>
<dbReference type="Gene3D" id="1.10.1740.10">
    <property type="match status" value="1"/>
</dbReference>
<dbReference type="RefSeq" id="WP_129885755.1">
    <property type="nucleotide sequence ID" value="NZ_CP035758.1"/>
</dbReference>
<dbReference type="GO" id="GO:0016987">
    <property type="term" value="F:sigma factor activity"/>
    <property type="evidence" value="ECO:0007669"/>
    <property type="project" value="UniProtKB-KW"/>
</dbReference>
<dbReference type="Pfam" id="PF04542">
    <property type="entry name" value="Sigma70_r2"/>
    <property type="match status" value="1"/>
</dbReference>
<dbReference type="SUPFAM" id="SSF88946">
    <property type="entry name" value="Sigma2 domain of RNA polymerase sigma factors"/>
    <property type="match status" value="1"/>
</dbReference>
<evidence type="ECO:0000313" key="9">
    <source>
        <dbReference type="EMBL" id="QBD75156.1"/>
    </source>
</evidence>
<evidence type="ECO:0000259" key="8">
    <source>
        <dbReference type="Pfam" id="PF12680"/>
    </source>
</evidence>
<accession>A0A4P6JKI0</accession>
<dbReference type="PANTHER" id="PTHR43133">
    <property type="entry name" value="RNA POLYMERASE ECF-TYPE SIGMA FACTO"/>
    <property type="match status" value="1"/>
</dbReference>
<sequence>MYSVTGKHRQADCMNEAPITDQASLDQSSCGLLFESYRHELLLHCYRLLGSLHDAEDAVQETMLRAWRHFDTFTQKGPGSLRAWLYKIATNTSLDLLKKRLPRTLPTAATPPWDPDRPVAKREAEELWLEPFPNSWLAEATENPEARYTRGESVSLAFLTALQLLPPRQRAILLLSDVLDWRAVEIAQLLEISGGAVNSALHRARVTLEKNYPSLQREMAQVDRVDAATKMLLTRYLQAWETGDVNGLVALLKEDATLSMPPIPSWYQGREAIRTFFRAVLFPSGVQNRWRLSPTRANGQPAFVVYRADEATRAYRAFALQVVTLDATLSDLPQVASVTAFLEPELVTSFGFPLQLCQ</sequence>
<dbReference type="InterPro" id="IPR014284">
    <property type="entry name" value="RNA_pol_sigma-70_dom"/>
</dbReference>
<comment type="similarity">
    <text evidence="1">Belongs to the sigma-70 factor family. ECF subfamily.</text>
</comment>
<feature type="domain" description="SnoaL-like" evidence="8">
    <location>
        <begin position="234"/>
        <end position="317"/>
    </location>
</feature>
<evidence type="ECO:0000256" key="2">
    <source>
        <dbReference type="ARBA" id="ARBA00011344"/>
    </source>
</evidence>
<dbReference type="NCBIfam" id="NF006089">
    <property type="entry name" value="PRK08241.1"/>
    <property type="match status" value="1"/>
</dbReference>
<dbReference type="InterPro" id="IPR007627">
    <property type="entry name" value="RNA_pol_sigma70_r2"/>
</dbReference>
<name>A0A4P6JKI0_KTERU</name>
<dbReference type="KEGG" id="kbs:EPA93_03755"/>
<proteinExistence type="inferred from homology"/>
<dbReference type="SUPFAM" id="SSF88659">
    <property type="entry name" value="Sigma3 and sigma4 domains of RNA polymerase sigma factors"/>
    <property type="match status" value="1"/>
</dbReference>
<dbReference type="Pfam" id="PF08281">
    <property type="entry name" value="Sigma70_r4_2"/>
    <property type="match status" value="1"/>
</dbReference>
<keyword evidence="5" id="KW-0804">Transcription</keyword>
<feature type="domain" description="RNA polymerase sigma-70 region 2" evidence="6">
    <location>
        <begin position="33"/>
        <end position="100"/>
    </location>
</feature>
<evidence type="ECO:0000256" key="5">
    <source>
        <dbReference type="ARBA" id="ARBA00023163"/>
    </source>
</evidence>
<dbReference type="Gene3D" id="1.10.10.10">
    <property type="entry name" value="Winged helix-like DNA-binding domain superfamily/Winged helix DNA-binding domain"/>
    <property type="match status" value="1"/>
</dbReference>
<evidence type="ECO:0000259" key="7">
    <source>
        <dbReference type="Pfam" id="PF08281"/>
    </source>
</evidence>
<dbReference type="InterPro" id="IPR013249">
    <property type="entry name" value="RNA_pol_sigma70_r4_t2"/>
</dbReference>
<evidence type="ECO:0000256" key="4">
    <source>
        <dbReference type="ARBA" id="ARBA00023082"/>
    </source>
</evidence>
<comment type="subunit">
    <text evidence="2">Interacts transiently with the RNA polymerase catalytic core formed by RpoA, RpoB, RpoC and RpoZ (2 alpha, 1 beta, 1 beta' and 1 omega subunit) to form the RNA polymerase holoenzyme that can initiate transcription.</text>
</comment>
<evidence type="ECO:0000256" key="1">
    <source>
        <dbReference type="ARBA" id="ARBA00010641"/>
    </source>
</evidence>